<evidence type="ECO:0000313" key="1">
    <source>
        <dbReference type="EMBL" id="GAG61905.1"/>
    </source>
</evidence>
<reference evidence="1" key="1">
    <citation type="journal article" date="2014" name="Front. Microbiol.">
        <title>High frequency of phylogenetically diverse reductive dehalogenase-homologous genes in deep subseafloor sedimentary metagenomes.</title>
        <authorList>
            <person name="Kawai M."/>
            <person name="Futagami T."/>
            <person name="Toyoda A."/>
            <person name="Takaki Y."/>
            <person name="Nishi S."/>
            <person name="Hori S."/>
            <person name="Arai W."/>
            <person name="Tsubouchi T."/>
            <person name="Morono Y."/>
            <person name="Uchiyama I."/>
            <person name="Ito T."/>
            <person name="Fujiyama A."/>
            <person name="Inagaki F."/>
            <person name="Takami H."/>
        </authorList>
    </citation>
    <scope>NUCLEOTIDE SEQUENCE</scope>
    <source>
        <strain evidence="1">Expedition CK06-06</strain>
    </source>
</reference>
<gene>
    <name evidence="1" type="ORF">S01H4_17464</name>
</gene>
<dbReference type="EMBL" id="BART01007695">
    <property type="protein sequence ID" value="GAG61905.1"/>
    <property type="molecule type" value="Genomic_DNA"/>
</dbReference>
<organism evidence="1">
    <name type="scientific">marine sediment metagenome</name>
    <dbReference type="NCBI Taxonomy" id="412755"/>
    <lineage>
        <taxon>unclassified sequences</taxon>
        <taxon>metagenomes</taxon>
        <taxon>ecological metagenomes</taxon>
    </lineage>
</organism>
<name>X0YZA4_9ZZZZ</name>
<feature type="non-terminal residue" evidence="1">
    <location>
        <position position="86"/>
    </location>
</feature>
<dbReference type="AlphaFoldDB" id="X0YZA4"/>
<protein>
    <submittedName>
        <fullName evidence="1">Uncharacterized protein</fullName>
    </submittedName>
</protein>
<sequence>MYSELSISPESFPSSNPISHIKIREGIPPRTGLPLIYTSLLTILEKLKLIEDMSKDFEETEKILTELSTKYSPDKKTEVNFAKEIA</sequence>
<proteinExistence type="predicted"/>
<accession>X0YZA4</accession>
<comment type="caution">
    <text evidence="1">The sequence shown here is derived from an EMBL/GenBank/DDBJ whole genome shotgun (WGS) entry which is preliminary data.</text>
</comment>